<dbReference type="GO" id="GO:0004521">
    <property type="term" value="F:RNA endonuclease activity"/>
    <property type="evidence" value="ECO:0007669"/>
    <property type="project" value="InterPro"/>
</dbReference>
<dbReference type="Gene3D" id="3.10.129.130">
    <property type="match status" value="1"/>
</dbReference>
<keyword evidence="2" id="KW-1185">Reference proteome</keyword>
<dbReference type="STRING" id="633697.EubceDRAFT1_2826"/>
<dbReference type="Pfam" id="PF13958">
    <property type="entry name" value="ToxN_toxin"/>
    <property type="match status" value="1"/>
</dbReference>
<dbReference type="Proteomes" id="UP000005753">
    <property type="component" value="Chromosome"/>
</dbReference>
<dbReference type="EMBL" id="CM001487">
    <property type="protein sequence ID" value="EIM58525.1"/>
    <property type="molecule type" value="Genomic_DNA"/>
</dbReference>
<dbReference type="AlphaFoldDB" id="I5AXK2"/>
<evidence type="ECO:0000313" key="1">
    <source>
        <dbReference type="EMBL" id="EIM58525.1"/>
    </source>
</evidence>
<reference evidence="1 2" key="1">
    <citation type="submission" date="2010-08" db="EMBL/GenBank/DDBJ databases">
        <authorList>
            <consortium name="US DOE Joint Genome Institute (JGI-PGF)"/>
            <person name="Lucas S."/>
            <person name="Copeland A."/>
            <person name="Lapidus A."/>
            <person name="Cheng J.-F."/>
            <person name="Bruce D."/>
            <person name="Goodwin L."/>
            <person name="Pitluck S."/>
            <person name="Land M.L."/>
            <person name="Hauser L."/>
            <person name="Chang Y.-J."/>
            <person name="Anderson I.J."/>
            <person name="Johnson E."/>
            <person name="Mulhopadhyay B."/>
            <person name="Kyrpides N."/>
            <person name="Woyke T.J."/>
        </authorList>
    </citation>
    <scope>NUCLEOTIDE SEQUENCE [LARGE SCALE GENOMIC DNA]</scope>
    <source>
        <strain evidence="1 2">6</strain>
    </source>
</reference>
<dbReference type="OrthoDB" id="1655812at2"/>
<dbReference type="HOGENOM" id="CLU_099358_1_0_9"/>
<gene>
    <name evidence="1" type="ORF">EubceDRAFT1_2826</name>
</gene>
<organism evidence="1 2">
    <name type="scientific">Eubacterium cellulosolvens (strain ATCC 43171 / JCM 9499 / 6)</name>
    <name type="common">Cillobacterium cellulosolvens</name>
    <dbReference type="NCBI Taxonomy" id="633697"/>
    <lineage>
        <taxon>Bacteria</taxon>
        <taxon>Bacillati</taxon>
        <taxon>Bacillota</taxon>
        <taxon>Clostridia</taxon>
        <taxon>Eubacteriales</taxon>
        <taxon>Eubacteriaceae</taxon>
        <taxon>Eubacterium</taxon>
    </lineage>
</organism>
<dbReference type="GO" id="GO:0003723">
    <property type="term" value="F:RNA binding"/>
    <property type="evidence" value="ECO:0007669"/>
    <property type="project" value="InterPro"/>
</dbReference>
<sequence length="195" mass="22353">MFNLDGNLRFVNVDMDYLKHLHNACSEVFYKPNDYDNKPYLGVLMTNNATKYVLPLTSAKEKHKTWKDAYPDRFLVFAIEDKDSVSQNAICVATDDDTKVKHILSAVDIKKMIPVTDDVISFVDFNIAEGDPDEVTKYKDLLNKEYVFCVKKVDDILLKASRIYDKQISSGKVQMFACDFAKLESALGDWIEQNK</sequence>
<reference evidence="1 2" key="2">
    <citation type="submission" date="2012-02" db="EMBL/GenBank/DDBJ databases">
        <title>Improved High-Quality Draft sequence of Eubacterium cellulosolvens 6.</title>
        <authorList>
            <consortium name="US DOE Joint Genome Institute"/>
            <person name="Lucas S."/>
            <person name="Han J."/>
            <person name="Lapidus A."/>
            <person name="Cheng J.-F."/>
            <person name="Goodwin L."/>
            <person name="Pitluck S."/>
            <person name="Peters L."/>
            <person name="Mikhailova N."/>
            <person name="Gu W."/>
            <person name="Detter J.C."/>
            <person name="Han C."/>
            <person name="Tapia R."/>
            <person name="Land M."/>
            <person name="Hauser L."/>
            <person name="Kyrpides N."/>
            <person name="Ivanova N."/>
            <person name="Pagani I."/>
            <person name="Johnson E."/>
            <person name="Mukhopadhyay B."/>
            <person name="Anderson I."/>
            <person name="Woyke T."/>
        </authorList>
    </citation>
    <scope>NUCLEOTIDE SEQUENCE [LARGE SCALE GENOMIC DNA]</scope>
    <source>
        <strain evidence="1 2">6</strain>
    </source>
</reference>
<dbReference type="InterPro" id="IPR025911">
    <property type="entry name" value="ToxN/AbiQ_toxin"/>
</dbReference>
<evidence type="ECO:0000313" key="2">
    <source>
        <dbReference type="Proteomes" id="UP000005753"/>
    </source>
</evidence>
<protein>
    <recommendedName>
        <fullName evidence="3">Type III toxin-antitoxin system ToxN/AbiQ family toxin</fullName>
    </recommendedName>
</protein>
<dbReference type="InterPro" id="IPR053735">
    <property type="entry name" value="Type_III_TA_endoRNase"/>
</dbReference>
<dbReference type="eggNOG" id="ENOG502Z808">
    <property type="taxonomic scope" value="Bacteria"/>
</dbReference>
<proteinExistence type="predicted"/>
<name>I5AXK2_EUBC6</name>
<accession>I5AXK2</accession>
<evidence type="ECO:0008006" key="3">
    <source>
        <dbReference type="Google" id="ProtNLM"/>
    </source>
</evidence>